<evidence type="ECO:0000256" key="10">
    <source>
        <dbReference type="ARBA" id="ARBA00023224"/>
    </source>
</evidence>
<keyword evidence="5 11" id="KW-0812">Transmembrane</keyword>
<feature type="transmembrane region" description="Helical" evidence="11">
    <location>
        <begin position="127"/>
        <end position="145"/>
    </location>
</feature>
<proteinExistence type="inferred from homology"/>
<feature type="domain" description="G-protein coupled receptors family 1 profile" evidence="12">
    <location>
        <begin position="261"/>
        <end position="521"/>
    </location>
</feature>
<feature type="transmembrane region" description="Helical" evidence="11">
    <location>
        <begin position="505"/>
        <end position="523"/>
    </location>
</feature>
<dbReference type="SUPFAM" id="SSF81321">
    <property type="entry name" value="Family A G protein-coupled receptor-like"/>
    <property type="match status" value="2"/>
</dbReference>
<evidence type="ECO:0000256" key="1">
    <source>
        <dbReference type="ARBA" id="ARBA00004651"/>
    </source>
</evidence>
<keyword evidence="9 13" id="KW-0675">Receptor</keyword>
<feature type="transmembrane region" description="Helical" evidence="11">
    <location>
        <begin position="367"/>
        <end position="389"/>
    </location>
</feature>
<accession>A0A0P7W642</accession>
<sequence>MDIQTEVRVMLKALGFICLMVMGLPANLSVLFLFFQLRLSHGHLQPNDFILSNLATINLAVLLCRGIPQTLVALGLRRFFDDYGCKAVISCYRMGRAMSICVTALLGCYQSVSVAPATPRWTVLKHWLPVHLPHIIIFLYVLNIFDCYRAILDSQAPPVNGSIPEYTLNLEFCIVVFPGSQTYMVNGVIYTLRDVFFVSVMVVAAGYMLFILYRHRQQMKGMRGASQASVGASQAVLLLMEVRVILKAAGFMCLVVVGLPANLCVLLLFCQLRLLHGRLPPSNFILSNLAAANLVVLLCRSLPQTLFALGSRRFMNDWGCKVVIFAYRMGRAMSISVTALLGCYQSVSVAPATLHWTIIKRWLPTHLTYVIVFLFALNFMIHTGSILFTEAPPVNGSIPEYTLNLEFCIVVYPGAEVYVSHGTANTVRDVFFVALMVLAAVYILLILYRHQQQVKGLRGASKASAGASQAVLLLVCTYVALFGLENVLWGYTLSVSRVQPAISDARVFFASCYSALSPVLIIASNRRLAGNL</sequence>
<keyword evidence="6 11" id="KW-1133">Transmembrane helix</keyword>
<keyword evidence="10" id="KW-0807">Transducer</keyword>
<dbReference type="Gene3D" id="1.20.1070.10">
    <property type="entry name" value="Rhodopsin 7-helix transmembrane proteins"/>
    <property type="match status" value="2"/>
</dbReference>
<feature type="transmembrane region" description="Helical" evidence="11">
    <location>
        <begin position="166"/>
        <end position="189"/>
    </location>
</feature>
<keyword evidence="8 11" id="KW-0472">Membrane</keyword>
<reference evidence="13 14" key="1">
    <citation type="submission" date="2015-08" db="EMBL/GenBank/DDBJ databases">
        <title>The genome of the Asian arowana (Scleropages formosus).</title>
        <authorList>
            <person name="Tan M.H."/>
            <person name="Gan H.M."/>
            <person name="Croft L.J."/>
            <person name="Austin C.M."/>
        </authorList>
    </citation>
    <scope>NUCLEOTIDE SEQUENCE [LARGE SCALE GENOMIC DNA]</scope>
    <source>
        <strain evidence="13">Aro1</strain>
    </source>
</reference>
<name>A0A0P7W642_SCLFO</name>
<protein>
    <submittedName>
        <fullName evidence="13">Vomeronasal type-1 receptor 1-like</fullName>
    </submittedName>
</protein>
<evidence type="ECO:0000313" key="14">
    <source>
        <dbReference type="Proteomes" id="UP000034805"/>
    </source>
</evidence>
<dbReference type="InterPro" id="IPR017452">
    <property type="entry name" value="GPCR_Rhodpsn_7TM"/>
</dbReference>
<feature type="transmembrane region" description="Helical" evidence="11">
    <location>
        <begin position="248"/>
        <end position="269"/>
    </location>
</feature>
<feature type="non-terminal residue" evidence="13">
    <location>
        <position position="532"/>
    </location>
</feature>
<dbReference type="Proteomes" id="UP000034805">
    <property type="component" value="Unassembled WGS sequence"/>
</dbReference>
<feature type="transmembrane region" description="Helical" evidence="11">
    <location>
        <begin position="470"/>
        <end position="493"/>
    </location>
</feature>
<feature type="transmembrane region" description="Helical" evidence="11">
    <location>
        <begin position="55"/>
        <end position="76"/>
    </location>
</feature>
<evidence type="ECO:0000256" key="7">
    <source>
        <dbReference type="ARBA" id="ARBA00023040"/>
    </source>
</evidence>
<organism evidence="13 14">
    <name type="scientific">Scleropages formosus</name>
    <name type="common">Asian bonytongue</name>
    <name type="synonym">Osteoglossum formosum</name>
    <dbReference type="NCBI Taxonomy" id="113540"/>
    <lineage>
        <taxon>Eukaryota</taxon>
        <taxon>Metazoa</taxon>
        <taxon>Chordata</taxon>
        <taxon>Craniata</taxon>
        <taxon>Vertebrata</taxon>
        <taxon>Euteleostomi</taxon>
        <taxon>Actinopterygii</taxon>
        <taxon>Neopterygii</taxon>
        <taxon>Teleostei</taxon>
        <taxon>Osteoglossocephala</taxon>
        <taxon>Osteoglossomorpha</taxon>
        <taxon>Osteoglossiformes</taxon>
        <taxon>Osteoglossidae</taxon>
        <taxon>Scleropages</taxon>
    </lineage>
</organism>
<comment type="caution">
    <text evidence="13">The sequence shown here is derived from an EMBL/GenBank/DDBJ whole genome shotgun (WGS) entry which is preliminary data.</text>
</comment>
<evidence type="ECO:0000256" key="3">
    <source>
        <dbReference type="ARBA" id="ARBA00022475"/>
    </source>
</evidence>
<dbReference type="EMBL" id="JARO02014605">
    <property type="protein sequence ID" value="KPP58128.1"/>
    <property type="molecule type" value="Genomic_DNA"/>
</dbReference>
<dbReference type="PANTHER" id="PTHR24062">
    <property type="entry name" value="VOMERONASAL TYPE-1 RECEPTOR"/>
    <property type="match status" value="1"/>
</dbReference>
<keyword evidence="4" id="KW-0589">Pheromone response</keyword>
<dbReference type="GO" id="GO:0016503">
    <property type="term" value="F:pheromone receptor activity"/>
    <property type="evidence" value="ECO:0007669"/>
    <property type="project" value="InterPro"/>
</dbReference>
<evidence type="ECO:0000313" key="13">
    <source>
        <dbReference type="EMBL" id="KPP58128.1"/>
    </source>
</evidence>
<dbReference type="PROSITE" id="PS50262">
    <property type="entry name" value="G_PROTEIN_RECEP_F1_2"/>
    <property type="match status" value="1"/>
</dbReference>
<evidence type="ECO:0000256" key="2">
    <source>
        <dbReference type="ARBA" id="ARBA00010663"/>
    </source>
</evidence>
<keyword evidence="3" id="KW-1003">Cell membrane</keyword>
<evidence type="ECO:0000256" key="8">
    <source>
        <dbReference type="ARBA" id="ARBA00023136"/>
    </source>
</evidence>
<feature type="transmembrane region" description="Helical" evidence="11">
    <location>
        <begin position="431"/>
        <end position="449"/>
    </location>
</feature>
<evidence type="ECO:0000256" key="5">
    <source>
        <dbReference type="ARBA" id="ARBA00022692"/>
    </source>
</evidence>
<evidence type="ECO:0000256" key="4">
    <source>
        <dbReference type="ARBA" id="ARBA00022507"/>
    </source>
</evidence>
<dbReference type="AlphaFoldDB" id="A0A0P7W642"/>
<dbReference type="GO" id="GO:0005886">
    <property type="term" value="C:plasma membrane"/>
    <property type="evidence" value="ECO:0007669"/>
    <property type="project" value="UniProtKB-SubCell"/>
</dbReference>
<dbReference type="InterPro" id="IPR004072">
    <property type="entry name" value="Vmron_rcpt_1"/>
</dbReference>
<dbReference type="Pfam" id="PF03402">
    <property type="entry name" value="V1R"/>
    <property type="match status" value="2"/>
</dbReference>
<feature type="transmembrane region" description="Helical" evidence="11">
    <location>
        <begin position="12"/>
        <end position="35"/>
    </location>
</feature>
<keyword evidence="7" id="KW-0297">G-protein coupled receptor</keyword>
<comment type="subcellular location">
    <subcellularLocation>
        <location evidence="1">Cell membrane</location>
        <topology evidence="1">Multi-pass membrane protein</topology>
    </subcellularLocation>
</comment>
<evidence type="ECO:0000256" key="9">
    <source>
        <dbReference type="ARBA" id="ARBA00023170"/>
    </source>
</evidence>
<evidence type="ECO:0000259" key="12">
    <source>
        <dbReference type="PROSITE" id="PS50262"/>
    </source>
</evidence>
<feature type="transmembrane region" description="Helical" evidence="11">
    <location>
        <begin position="97"/>
        <end position="115"/>
    </location>
</feature>
<comment type="similarity">
    <text evidence="2">Belongs to the G-protein coupled receptor 1 family.</text>
</comment>
<evidence type="ECO:0000256" key="11">
    <source>
        <dbReference type="SAM" id="Phobius"/>
    </source>
</evidence>
<evidence type="ECO:0000256" key="6">
    <source>
        <dbReference type="ARBA" id="ARBA00022989"/>
    </source>
</evidence>
<dbReference type="GO" id="GO:0019236">
    <property type="term" value="P:response to pheromone"/>
    <property type="evidence" value="ECO:0007669"/>
    <property type="project" value="UniProtKB-KW"/>
</dbReference>
<gene>
    <name evidence="13" type="ORF">Z043_124070</name>
</gene>
<feature type="transmembrane region" description="Helical" evidence="11">
    <location>
        <begin position="195"/>
        <end position="213"/>
    </location>
</feature>